<proteinExistence type="predicted"/>
<sequence>YPEEAMEISFHIGEIESKVTTISEDYVVSKITDSIASTGSDKNIIVVGGPCINTVAAQLLGGKTCGSGFTNATNVGSGQALIQVFANPFNSNGKAILVAGYEAADTTRGVNYLKSNSIDLTIGNKIII</sequence>
<feature type="non-terminal residue" evidence="1">
    <location>
        <position position="1"/>
    </location>
</feature>
<reference evidence="1" key="1">
    <citation type="journal article" date="2015" name="Nature">
        <title>Complex archaea that bridge the gap between prokaryotes and eukaryotes.</title>
        <authorList>
            <person name="Spang A."/>
            <person name="Saw J.H."/>
            <person name="Jorgensen S.L."/>
            <person name="Zaremba-Niedzwiedzka K."/>
            <person name="Martijn J."/>
            <person name="Lind A.E."/>
            <person name="van Eijk R."/>
            <person name="Schleper C."/>
            <person name="Guy L."/>
            <person name="Ettema T.J."/>
        </authorList>
    </citation>
    <scope>NUCLEOTIDE SEQUENCE</scope>
</reference>
<dbReference type="EMBL" id="LAZR01046040">
    <property type="protein sequence ID" value="KKK97469.1"/>
    <property type="molecule type" value="Genomic_DNA"/>
</dbReference>
<name>A0A0F9C4S5_9ZZZZ</name>
<comment type="caution">
    <text evidence="1">The sequence shown here is derived from an EMBL/GenBank/DDBJ whole genome shotgun (WGS) entry which is preliminary data.</text>
</comment>
<organism evidence="1">
    <name type="scientific">marine sediment metagenome</name>
    <dbReference type="NCBI Taxonomy" id="412755"/>
    <lineage>
        <taxon>unclassified sequences</taxon>
        <taxon>metagenomes</taxon>
        <taxon>ecological metagenomes</taxon>
    </lineage>
</organism>
<evidence type="ECO:0000313" key="1">
    <source>
        <dbReference type="EMBL" id="KKK97469.1"/>
    </source>
</evidence>
<dbReference type="AlphaFoldDB" id="A0A0F9C4S5"/>
<protein>
    <submittedName>
        <fullName evidence="1">Uncharacterized protein</fullName>
    </submittedName>
</protein>
<gene>
    <name evidence="1" type="ORF">LCGC14_2652470</name>
</gene>
<accession>A0A0F9C4S5</accession>